<dbReference type="AlphaFoldDB" id="A0A2A2IGF6"/>
<comment type="caution">
    <text evidence="1">The sequence shown here is derived from an EMBL/GenBank/DDBJ whole genome shotgun (WGS) entry which is preliminary data.</text>
</comment>
<dbReference type="EMBL" id="NPOA01000004">
    <property type="protein sequence ID" value="PAV30215.1"/>
    <property type="molecule type" value="Genomic_DNA"/>
</dbReference>
<proteinExistence type="predicted"/>
<accession>A0A2A2IGF6</accession>
<sequence>MESFYKGYKFTIEATDIIGGIRIYHNNEKHVVARKGSYEGRTFSDLFAITEELKALIDNDNFTSIKQLPDHKF</sequence>
<name>A0A2A2IGF6_9BACI</name>
<evidence type="ECO:0000313" key="1">
    <source>
        <dbReference type="EMBL" id="PAV30215.1"/>
    </source>
</evidence>
<organism evidence="1 2">
    <name type="scientific">Virgibacillus profundi</name>
    <dbReference type="NCBI Taxonomy" id="2024555"/>
    <lineage>
        <taxon>Bacteria</taxon>
        <taxon>Bacillati</taxon>
        <taxon>Bacillota</taxon>
        <taxon>Bacilli</taxon>
        <taxon>Bacillales</taxon>
        <taxon>Bacillaceae</taxon>
        <taxon>Virgibacillus</taxon>
    </lineage>
</organism>
<dbReference type="RefSeq" id="WP_095654817.1">
    <property type="nucleotide sequence ID" value="NZ_NPOA01000004.1"/>
</dbReference>
<evidence type="ECO:0000313" key="2">
    <source>
        <dbReference type="Proteomes" id="UP000218887"/>
    </source>
</evidence>
<dbReference type="Proteomes" id="UP000218887">
    <property type="component" value="Unassembled WGS sequence"/>
</dbReference>
<keyword evidence="2" id="KW-1185">Reference proteome</keyword>
<gene>
    <name evidence="1" type="ORF">CIL05_07040</name>
</gene>
<protein>
    <submittedName>
        <fullName evidence="1">Uncharacterized protein</fullName>
    </submittedName>
</protein>
<reference evidence="1 2" key="1">
    <citation type="submission" date="2017-08" db="EMBL/GenBank/DDBJ databases">
        <title>Virgibacillus indicus sp. nov. and Virgibacillus profoundi sp. nov, two moderately halophilic bacteria isolated from marine sediment by using the Microfluidic Streak Plate.</title>
        <authorList>
            <person name="Xu B."/>
            <person name="Hu B."/>
            <person name="Wang J."/>
            <person name="Zhu Y."/>
            <person name="Huang L."/>
            <person name="Du W."/>
            <person name="Huang Y."/>
        </authorList>
    </citation>
    <scope>NUCLEOTIDE SEQUENCE [LARGE SCALE GENOMIC DNA]</scope>
    <source>
        <strain evidence="1 2">IO3-P3-H5</strain>
    </source>
</reference>